<keyword evidence="2" id="KW-1185">Reference proteome</keyword>
<dbReference type="Proteomes" id="UP000562254">
    <property type="component" value="Unassembled WGS sequence"/>
</dbReference>
<protein>
    <submittedName>
        <fullName evidence="1">Uncharacterized protein</fullName>
    </submittedName>
</protein>
<comment type="caution">
    <text evidence="1">The sequence shown here is derived from an EMBL/GenBank/DDBJ whole genome shotgun (WGS) entry which is preliminary data.</text>
</comment>
<accession>A0A840XR29</accession>
<dbReference type="RefSeq" id="WP_184482519.1">
    <property type="nucleotide sequence ID" value="NZ_JAAEDJ010000016.1"/>
</dbReference>
<organism evidence="1 2">
    <name type="scientific">Neoroseomonas alkaliterrae</name>
    <dbReference type="NCBI Taxonomy" id="1452450"/>
    <lineage>
        <taxon>Bacteria</taxon>
        <taxon>Pseudomonadati</taxon>
        <taxon>Pseudomonadota</taxon>
        <taxon>Alphaproteobacteria</taxon>
        <taxon>Acetobacterales</taxon>
        <taxon>Acetobacteraceae</taxon>
        <taxon>Neoroseomonas</taxon>
    </lineage>
</organism>
<name>A0A840XR29_9PROT</name>
<evidence type="ECO:0000313" key="2">
    <source>
        <dbReference type="Proteomes" id="UP000562254"/>
    </source>
</evidence>
<dbReference type="AlphaFoldDB" id="A0A840XR29"/>
<sequence>MPDDPMDQAQAAIRLWTGVECPNAAGRRALDDFPALIAEFAALRGGLAFEDEPSAFEAVLREEKEPEA</sequence>
<reference evidence="1 2" key="1">
    <citation type="submission" date="2020-08" db="EMBL/GenBank/DDBJ databases">
        <title>Genomic Encyclopedia of Type Strains, Phase IV (KMG-IV): sequencing the most valuable type-strain genomes for metagenomic binning, comparative biology and taxonomic classification.</title>
        <authorList>
            <person name="Goeker M."/>
        </authorList>
    </citation>
    <scope>NUCLEOTIDE SEQUENCE [LARGE SCALE GENOMIC DNA]</scope>
    <source>
        <strain evidence="1 2">DSM 25895</strain>
    </source>
</reference>
<gene>
    <name evidence="1" type="ORF">FHS88_001264</name>
</gene>
<proteinExistence type="predicted"/>
<dbReference type="EMBL" id="JACIJE010000003">
    <property type="protein sequence ID" value="MBB5689139.1"/>
    <property type="molecule type" value="Genomic_DNA"/>
</dbReference>
<evidence type="ECO:0000313" key="1">
    <source>
        <dbReference type="EMBL" id="MBB5689139.1"/>
    </source>
</evidence>